<feature type="region of interest" description="Disordered" evidence="1">
    <location>
        <begin position="6"/>
        <end position="38"/>
    </location>
</feature>
<organism evidence="2 3">
    <name type="scientific">Roridomyces roridus</name>
    <dbReference type="NCBI Taxonomy" id="1738132"/>
    <lineage>
        <taxon>Eukaryota</taxon>
        <taxon>Fungi</taxon>
        <taxon>Dikarya</taxon>
        <taxon>Basidiomycota</taxon>
        <taxon>Agaricomycotina</taxon>
        <taxon>Agaricomycetes</taxon>
        <taxon>Agaricomycetidae</taxon>
        <taxon>Agaricales</taxon>
        <taxon>Marasmiineae</taxon>
        <taxon>Mycenaceae</taxon>
        <taxon>Roridomyces</taxon>
    </lineage>
</organism>
<feature type="compositionally biased region" description="Polar residues" evidence="1">
    <location>
        <begin position="11"/>
        <end position="22"/>
    </location>
</feature>
<dbReference type="EMBL" id="JARKIF010000001">
    <property type="protein sequence ID" value="KAJ7651095.1"/>
    <property type="molecule type" value="Genomic_DNA"/>
</dbReference>
<accession>A0AAD7CKN2</accession>
<sequence>MLIGLLEPTHGASSNPHANTAAPQHLRPGPFFSTSQPATRFKPAGPFGSASQFSRNLTLQQSQPSTSHPSGRYAVDFPPTRFSYPWPHLPTRTPVFRYLSYSAARFFQQKNPSERVCWLLSKGLGYRRLPLAREQHKQVFSLCPLYLGADWSVVHLFRPTQSNRFALLVTTPVNGPLVPWLPFLLENSDVCAMWGCCIFHGVQPTVADSATVDLTPSFKGHDADLLRASKNISVVSDHYSVSFSASRGNNFLSRLVFEFMDAMEKMDILGC</sequence>
<protein>
    <submittedName>
        <fullName evidence="2">Uncharacterized protein</fullName>
    </submittedName>
</protein>
<keyword evidence="3" id="KW-1185">Reference proteome</keyword>
<evidence type="ECO:0000313" key="3">
    <source>
        <dbReference type="Proteomes" id="UP001221142"/>
    </source>
</evidence>
<comment type="caution">
    <text evidence="2">The sequence shown here is derived from an EMBL/GenBank/DDBJ whole genome shotgun (WGS) entry which is preliminary data.</text>
</comment>
<reference evidence="2" key="1">
    <citation type="submission" date="2023-03" db="EMBL/GenBank/DDBJ databases">
        <title>Massive genome expansion in bonnet fungi (Mycena s.s.) driven by repeated elements and novel gene families across ecological guilds.</title>
        <authorList>
            <consortium name="Lawrence Berkeley National Laboratory"/>
            <person name="Harder C.B."/>
            <person name="Miyauchi S."/>
            <person name="Viragh M."/>
            <person name="Kuo A."/>
            <person name="Thoen E."/>
            <person name="Andreopoulos B."/>
            <person name="Lu D."/>
            <person name="Skrede I."/>
            <person name="Drula E."/>
            <person name="Henrissat B."/>
            <person name="Morin E."/>
            <person name="Kohler A."/>
            <person name="Barry K."/>
            <person name="LaButti K."/>
            <person name="Morin E."/>
            <person name="Salamov A."/>
            <person name="Lipzen A."/>
            <person name="Mereny Z."/>
            <person name="Hegedus B."/>
            <person name="Baldrian P."/>
            <person name="Stursova M."/>
            <person name="Weitz H."/>
            <person name="Taylor A."/>
            <person name="Grigoriev I.V."/>
            <person name="Nagy L.G."/>
            <person name="Martin F."/>
            <person name="Kauserud H."/>
        </authorList>
    </citation>
    <scope>NUCLEOTIDE SEQUENCE</scope>
    <source>
        <strain evidence="2">9284</strain>
    </source>
</reference>
<gene>
    <name evidence="2" type="ORF">FB45DRAFT_1078516</name>
</gene>
<evidence type="ECO:0000256" key="1">
    <source>
        <dbReference type="SAM" id="MobiDB-lite"/>
    </source>
</evidence>
<proteinExistence type="predicted"/>
<dbReference type="Proteomes" id="UP001221142">
    <property type="component" value="Unassembled WGS sequence"/>
</dbReference>
<name>A0AAD7CKN2_9AGAR</name>
<dbReference type="AlphaFoldDB" id="A0AAD7CKN2"/>
<evidence type="ECO:0000313" key="2">
    <source>
        <dbReference type="EMBL" id="KAJ7651095.1"/>
    </source>
</evidence>